<dbReference type="EMBL" id="CDMZ01003085">
    <property type="protein sequence ID" value="CEM45044.1"/>
    <property type="molecule type" value="Genomic_DNA"/>
</dbReference>
<gene>
    <name evidence="2" type="ORF">Cvel_7380</name>
</gene>
<evidence type="ECO:0000313" key="2">
    <source>
        <dbReference type="EMBL" id="CEM45044.1"/>
    </source>
</evidence>
<organism evidence="2">
    <name type="scientific">Chromera velia CCMP2878</name>
    <dbReference type="NCBI Taxonomy" id="1169474"/>
    <lineage>
        <taxon>Eukaryota</taxon>
        <taxon>Sar</taxon>
        <taxon>Alveolata</taxon>
        <taxon>Colpodellida</taxon>
        <taxon>Chromeraceae</taxon>
        <taxon>Chromera</taxon>
    </lineage>
</organism>
<dbReference type="AlphaFoldDB" id="A0A0G4HLN8"/>
<feature type="compositionally biased region" description="Basic and acidic residues" evidence="1">
    <location>
        <begin position="73"/>
        <end position="86"/>
    </location>
</feature>
<name>A0A0G4HLN8_9ALVE</name>
<dbReference type="PhylomeDB" id="A0A0G4HLN8"/>
<proteinExistence type="predicted"/>
<feature type="region of interest" description="Disordered" evidence="1">
    <location>
        <begin position="66"/>
        <end position="88"/>
    </location>
</feature>
<evidence type="ECO:0000256" key="1">
    <source>
        <dbReference type="SAM" id="MobiDB-lite"/>
    </source>
</evidence>
<reference evidence="2" key="1">
    <citation type="submission" date="2014-11" db="EMBL/GenBank/DDBJ databases">
        <authorList>
            <person name="Otto D Thomas"/>
            <person name="Naeem Raeece"/>
        </authorList>
    </citation>
    <scope>NUCLEOTIDE SEQUENCE</scope>
</reference>
<dbReference type="VEuPathDB" id="CryptoDB:Cvel_7380"/>
<protein>
    <submittedName>
        <fullName evidence="2">Uncharacterized protein</fullName>
    </submittedName>
</protein>
<feature type="region of interest" description="Disordered" evidence="1">
    <location>
        <begin position="367"/>
        <end position="390"/>
    </location>
</feature>
<accession>A0A0G4HLN8</accession>
<sequence>MLSHLFCRGRALNKLRDRKWRVALYDFLEPELDRLGLHIHESAVGKHEDKAAGGVVLSFTCQLEGKDSTPTGDEGKKGERGKREGGGKNLLDTSAIFGLDAALQRLTGIGSQAEVDGQVSARDRATRILSREPTENDWNGTFEQKGTRLKGSSVILCLSLTLGQWEAILSAETFVNLCRARVFHHMALQSLVQSQRGRRRRAWDLTFVEAAPEDFLPSVVRGEWSLRLTLTVGLPAFGENEQADRDATKSLFIALFKLRCWREQATTICPYASSTCLSSADIPADSFRGLLCKAQFFSNTNAASSHPSLVELYVRDDGWPVPRSVAEKGYEDALEQNTKFLWSKFLSQEGRQCRKLTEQKIRQSKKIKSEASAAASEQQEGLEGALQSDEELETDRFDTAAEAGDQIRTLTGEAVKIKEEAEGAWAPIVNSVKLEKNGPVGNGTVALAPSVFLPHHRSQK</sequence>
<feature type="compositionally biased region" description="Low complexity" evidence="1">
    <location>
        <begin position="370"/>
        <end position="379"/>
    </location>
</feature>